<dbReference type="PANTHER" id="PTHR19302:SF13">
    <property type="entry name" value="GAMMA-TUBULIN COMPLEX COMPONENT 2"/>
    <property type="match status" value="1"/>
</dbReference>
<comment type="similarity">
    <text evidence="2 8">Belongs to the TUBGCP family.</text>
</comment>
<evidence type="ECO:0000259" key="10">
    <source>
        <dbReference type="Pfam" id="PF17681"/>
    </source>
</evidence>
<comment type="subunit">
    <text evidence="7">Component of the gamma-tubulin ring complex (gTuRC) consisting of TUBGCP2, TUBGCP3, TUBGCP4, TUBGCP5 and TUBGCP6 and gamma-tubulin TUBG1 or TUBG2. TUBGCP2, TUBGCP3, TUBGCP4, TUBGCP5 and TUBGCP6 assemble in a 5:5:2:1:1 stoichiometry; each is associated with a gamma-tubulin, thereby arranging 14 gamma-tubulins in a helical manner. Gamma-tubulin at the first position is blocked by TUBGCP3 at the last position, allowing 13 protafilaments to grow into a microtubule. The gTuRC (via TUBGCP3 and TUBGCP6) interacts with ACTB and MZT1; the interactions form a luminal bridge that stabilizes the initial structure during complex assembly. The gTuRC (via TUBGCP2) interacts with MZT2A/MZT2B and CDK5RAP2 (via CM1 motif); the interactions play a role in gTuRC activation. Interacts with ATF5; the ATF5:PCNT:polyglutamylated tubulin (PGT) tripartite unites the mother centriole and the pericentriolar material (PCM) in the centrosome.</text>
</comment>
<dbReference type="GO" id="GO:0000922">
    <property type="term" value="C:spindle pole"/>
    <property type="evidence" value="ECO:0007669"/>
    <property type="project" value="InterPro"/>
</dbReference>
<dbReference type="GO" id="GO:0051321">
    <property type="term" value="P:meiotic cell cycle"/>
    <property type="evidence" value="ECO:0007669"/>
    <property type="project" value="TreeGrafter"/>
</dbReference>
<protein>
    <recommendedName>
        <fullName evidence="8">Gamma-tubulin complex component</fullName>
    </recommendedName>
</protein>
<keyword evidence="5 8" id="KW-0206">Cytoskeleton</keyword>
<dbReference type="Gene3D" id="1.20.120.1900">
    <property type="entry name" value="Gamma-tubulin complex, C-terminal domain"/>
    <property type="match status" value="1"/>
</dbReference>
<dbReference type="OrthoDB" id="2192946at2759"/>
<dbReference type="FunFam" id="1.20.120.1900:FF:000002">
    <property type="entry name" value="Gamma-tubulin complex component"/>
    <property type="match status" value="1"/>
</dbReference>
<reference evidence="11" key="1">
    <citation type="submission" date="2021-03" db="EMBL/GenBank/DDBJ databases">
        <title>Chromosome level genome of the anhydrobiotic midge Polypedilum vanderplanki.</title>
        <authorList>
            <person name="Yoshida Y."/>
            <person name="Kikawada T."/>
            <person name="Gusev O."/>
        </authorList>
    </citation>
    <scope>NUCLEOTIDE SEQUENCE</scope>
    <source>
        <strain evidence="11">NIAS01</strain>
        <tissue evidence="11">Whole body or cell culture</tissue>
    </source>
</reference>
<dbReference type="Proteomes" id="UP001107558">
    <property type="component" value="Chromosome 3"/>
</dbReference>
<comment type="subcellular location">
    <subcellularLocation>
        <location evidence="1">Cytoplasm</location>
        <location evidence="1">Cytoskeleton</location>
        <location evidence="1">Microtubule organizing center</location>
        <location evidence="1">Centrosome</location>
    </subcellularLocation>
</comment>
<keyword evidence="4 8" id="KW-0493">Microtubule</keyword>
<dbReference type="GO" id="GO:0031122">
    <property type="term" value="P:cytoplasmic microtubule organization"/>
    <property type="evidence" value="ECO:0007669"/>
    <property type="project" value="TreeGrafter"/>
</dbReference>
<dbReference type="GO" id="GO:0043015">
    <property type="term" value="F:gamma-tubulin binding"/>
    <property type="evidence" value="ECO:0007669"/>
    <property type="project" value="InterPro"/>
</dbReference>
<sequence>MSESKLKRKFEDIVAKSGNTKITGDQLYLVFKNPSNKYTTEKIIQIAKTYVKPYLLDGDKLFQQYETNIKKQQMNPFDAMSFMLSNATVVKHTISQHQQQKPQIASKPTNINIDSKITIRSDTIESPILCSTRMDLNTPEIIVSEIKEKLAQATQQSNHQTSRSTSNPYIRQSLNSSSTLIQTRKFVSSTSLPTVNMNPIPTWTFSFSDEVILPFQMKMPKPIVGLPASSQERQIIQELLYTLIGINGSLIIPKLKIASNDSKDEHTFVNNWLESRCIAVEFDLNEQITDSIKDILKDILPLANYYFKLQYFIESSRTPESGQVLQALSAALSKLIDDYYGSIAQLESIHLRGELNLHKLLFYLRPIITTMETITRTCGKLQEQNLRGGNVLTNLHDSISLFSGDKNSQQILIHLTQKAAEPYMEILRQWIFNGIIQDPRGEFFVEDSENKQPMDKNENYFNEFWEKRYIILPDKIPRFLDKQSDMILRTGKYLNIVRECGKRVIFNQRGADLKFSHTDENNYMNLITDAYSFASKALMELILKDNDLMGHLLSVKRYFLLQQGDFIVQFMEACEHELMKSVDKVIPMRLENLLELTLRLSSAKYDKYQDNLSTFLMPFDIFTQMSKIINSNNTSGPIDEVDFDSNLTGIECFSFDYKTAWPITIILNQLTISKYQIIFRQLFYLKHVENFLCRVWIANNNAKKFDHGTSEQYRAAFTLRQRMMNAVQNLEYYMMIEVIEPVWHVFMQQISKAKNFDDILTYHEDFLDKCLRNCMLKEPDVLRCIMRMCSHCIGFCQFIEEAQRHFIDAELSSMLSKSYISDDSSLPCNYDQKENVSTETFSEKVNHYDTNFTQQTVALLNKIHEIAEKNHSEKYISLIHRINFNHFYSDKLNTNQ</sequence>
<dbReference type="AlphaFoldDB" id="A0A9J6BTM4"/>
<feature type="domain" description="Gamma tubulin complex component protein N-terminal" evidence="10">
    <location>
        <begin position="236"/>
        <end position="544"/>
    </location>
</feature>
<evidence type="ECO:0000313" key="11">
    <source>
        <dbReference type="EMBL" id="KAG5672654.1"/>
    </source>
</evidence>
<evidence type="ECO:0000256" key="1">
    <source>
        <dbReference type="ARBA" id="ARBA00004300"/>
    </source>
</evidence>
<dbReference type="InterPro" id="IPR040457">
    <property type="entry name" value="GCP_C"/>
</dbReference>
<dbReference type="GO" id="GO:0000278">
    <property type="term" value="P:mitotic cell cycle"/>
    <property type="evidence" value="ECO:0007669"/>
    <property type="project" value="TreeGrafter"/>
</dbReference>
<proteinExistence type="inferred from homology"/>
<dbReference type="PANTHER" id="PTHR19302">
    <property type="entry name" value="GAMMA TUBULIN COMPLEX PROTEIN"/>
    <property type="match status" value="1"/>
</dbReference>
<dbReference type="InterPro" id="IPR042241">
    <property type="entry name" value="GCP_C_sf"/>
</dbReference>
<comment type="caution">
    <text evidence="11">The sequence shown here is derived from an EMBL/GenBank/DDBJ whole genome shotgun (WGS) entry which is preliminary data.</text>
</comment>
<keyword evidence="3 8" id="KW-0963">Cytoplasm</keyword>
<organism evidence="11 12">
    <name type="scientific">Polypedilum vanderplanki</name>
    <name type="common">Sleeping chironomid midge</name>
    <dbReference type="NCBI Taxonomy" id="319348"/>
    <lineage>
        <taxon>Eukaryota</taxon>
        <taxon>Metazoa</taxon>
        <taxon>Ecdysozoa</taxon>
        <taxon>Arthropoda</taxon>
        <taxon>Hexapoda</taxon>
        <taxon>Insecta</taxon>
        <taxon>Pterygota</taxon>
        <taxon>Neoptera</taxon>
        <taxon>Endopterygota</taxon>
        <taxon>Diptera</taxon>
        <taxon>Nematocera</taxon>
        <taxon>Chironomoidea</taxon>
        <taxon>Chironomidae</taxon>
        <taxon>Chironominae</taxon>
        <taxon>Polypedilum</taxon>
        <taxon>Polypedilum</taxon>
    </lineage>
</organism>
<evidence type="ECO:0000259" key="9">
    <source>
        <dbReference type="Pfam" id="PF04130"/>
    </source>
</evidence>
<evidence type="ECO:0000256" key="4">
    <source>
        <dbReference type="ARBA" id="ARBA00022701"/>
    </source>
</evidence>
<evidence type="ECO:0000256" key="2">
    <source>
        <dbReference type="ARBA" id="ARBA00010337"/>
    </source>
</evidence>
<dbReference type="GO" id="GO:0005874">
    <property type="term" value="C:microtubule"/>
    <property type="evidence" value="ECO:0007669"/>
    <property type="project" value="UniProtKB-KW"/>
</dbReference>
<dbReference type="EMBL" id="JADBJN010000003">
    <property type="protein sequence ID" value="KAG5672654.1"/>
    <property type="molecule type" value="Genomic_DNA"/>
</dbReference>
<dbReference type="Pfam" id="PF04130">
    <property type="entry name" value="GCP_C_terminal"/>
    <property type="match status" value="1"/>
</dbReference>
<gene>
    <name evidence="11" type="ORF">PVAND_002766</name>
</gene>
<dbReference type="InterPro" id="IPR041470">
    <property type="entry name" value="GCP_N"/>
</dbReference>
<dbReference type="GO" id="GO:0000930">
    <property type="term" value="C:gamma-tubulin complex"/>
    <property type="evidence" value="ECO:0007669"/>
    <property type="project" value="TreeGrafter"/>
</dbReference>
<evidence type="ECO:0000256" key="3">
    <source>
        <dbReference type="ARBA" id="ARBA00022490"/>
    </source>
</evidence>
<evidence type="ECO:0000256" key="6">
    <source>
        <dbReference type="ARBA" id="ARBA00093403"/>
    </source>
</evidence>
<dbReference type="Pfam" id="PF17681">
    <property type="entry name" value="GCP_N_terminal"/>
    <property type="match status" value="1"/>
</dbReference>
<dbReference type="GO" id="GO:0051225">
    <property type="term" value="P:spindle assembly"/>
    <property type="evidence" value="ECO:0007669"/>
    <property type="project" value="TreeGrafter"/>
</dbReference>
<name>A0A9J6BTM4_POLVA</name>
<feature type="domain" description="Gamma tubulin complex component C-terminal" evidence="9">
    <location>
        <begin position="548"/>
        <end position="888"/>
    </location>
</feature>
<dbReference type="GO" id="GO:0007020">
    <property type="term" value="P:microtubule nucleation"/>
    <property type="evidence" value="ECO:0007669"/>
    <property type="project" value="InterPro"/>
</dbReference>
<evidence type="ECO:0000256" key="7">
    <source>
        <dbReference type="ARBA" id="ARBA00093572"/>
    </source>
</evidence>
<comment type="function">
    <text evidence="6">Component of the gamma-tubulin ring complex (gTuRC) which mediates microtubule nucleation. The gTuRC regulates the minus-end nucleation of alpha-beta tubulin heterodimers that grow into microtubule protafilaments, a critical step in centrosome duplication and spindle formation. Plays a role in neuronal migration.</text>
</comment>
<dbReference type="GO" id="GO:0005813">
    <property type="term" value="C:centrosome"/>
    <property type="evidence" value="ECO:0007669"/>
    <property type="project" value="UniProtKB-SubCell"/>
</dbReference>
<evidence type="ECO:0000256" key="8">
    <source>
        <dbReference type="RuleBase" id="RU363050"/>
    </source>
</evidence>
<evidence type="ECO:0000313" key="12">
    <source>
        <dbReference type="Proteomes" id="UP001107558"/>
    </source>
</evidence>
<evidence type="ECO:0000256" key="5">
    <source>
        <dbReference type="ARBA" id="ARBA00023212"/>
    </source>
</evidence>
<dbReference type="GO" id="GO:0051011">
    <property type="term" value="F:microtubule minus-end binding"/>
    <property type="evidence" value="ECO:0007669"/>
    <property type="project" value="TreeGrafter"/>
</dbReference>
<dbReference type="InterPro" id="IPR007259">
    <property type="entry name" value="GCP"/>
</dbReference>
<accession>A0A9J6BTM4</accession>
<keyword evidence="12" id="KW-1185">Reference proteome</keyword>